<keyword evidence="1" id="KW-0378">Hydrolase</keyword>
<evidence type="ECO:0000313" key="1">
    <source>
        <dbReference type="EMBL" id="NEX60854.1"/>
    </source>
</evidence>
<dbReference type="Gene3D" id="3.40.50.1820">
    <property type="entry name" value="alpha/beta hydrolase"/>
    <property type="match status" value="1"/>
</dbReference>
<evidence type="ECO:0000313" key="2">
    <source>
        <dbReference type="Proteomes" id="UP000482155"/>
    </source>
</evidence>
<sequence length="467" mass="51403">MNPFLRAGVPAALSRAPSLARSLPLAIAGTAIVAVLAGCAQLPSMPGMSDAARPAPELTPCPVDLSGLAKCYTGRDDNGAQYWIAIPHQWNKTLIMHAHGGPRLSPISRDSNLEDLERFSVNVRQGYAWAGSSYRRPGYGVRMAAEDTENLRKIFIQAFGKPKYTILHGQSWGGNVAAKGIELYAANYDGLVLTNGMLAGGTKNYLHRADLRAVYEQVCKNHPRPDEPAYPLWMGLPAGTKMTGKELEERVNECTGVRLKPDQRSAQQKRNLADILGVVHVPERTLVSHLSWATFMFRDLTQRVLENRSPFTNKDVVYRGSGDDAALNRGVMRFEADPVAVERLAYDSDMSGDLRVPAISMHAINDPTAMVEYEAEYRDVVARKGAQDKLLQVFTTEKEHSKLADAEYAAVFDTLMDWVRNGKRPAVADVAARCQQESQRFAGGCHVEPGFVPQPLFSRVPRRDGKG</sequence>
<name>A0A6B3SJ19_9BURK</name>
<proteinExistence type="predicted"/>
<keyword evidence="2" id="KW-1185">Reference proteome</keyword>
<gene>
    <name evidence="1" type="ORF">G3574_07175</name>
</gene>
<dbReference type="RefSeq" id="WP_163961495.1">
    <property type="nucleotide sequence ID" value="NZ_JAAIVB010000021.1"/>
</dbReference>
<accession>A0A6B3SJ19</accession>
<dbReference type="InterPro" id="IPR029058">
    <property type="entry name" value="AB_hydrolase_fold"/>
</dbReference>
<dbReference type="EMBL" id="JAAIVB010000021">
    <property type="protein sequence ID" value="NEX60854.1"/>
    <property type="molecule type" value="Genomic_DNA"/>
</dbReference>
<dbReference type="GO" id="GO:0016787">
    <property type="term" value="F:hydrolase activity"/>
    <property type="evidence" value="ECO:0007669"/>
    <property type="project" value="UniProtKB-KW"/>
</dbReference>
<reference evidence="1 2" key="1">
    <citation type="submission" date="2020-02" db="EMBL/GenBank/DDBJ databases">
        <authorList>
            <person name="Kim M.K."/>
        </authorList>
    </citation>
    <scope>NUCLEOTIDE SEQUENCE [LARGE SCALE GENOMIC DNA]</scope>
    <source>
        <strain evidence="1 2">17J57-3</strain>
    </source>
</reference>
<protein>
    <submittedName>
        <fullName evidence="1">Alpha/beta hydrolase</fullName>
    </submittedName>
</protein>
<comment type="caution">
    <text evidence="1">The sequence shown here is derived from an EMBL/GenBank/DDBJ whole genome shotgun (WGS) entry which is preliminary data.</text>
</comment>
<dbReference type="AlphaFoldDB" id="A0A6B3SJ19"/>
<dbReference type="SUPFAM" id="SSF53474">
    <property type="entry name" value="alpha/beta-Hydrolases"/>
    <property type="match status" value="1"/>
</dbReference>
<dbReference type="Proteomes" id="UP000482155">
    <property type="component" value="Unassembled WGS sequence"/>
</dbReference>
<organism evidence="1 2">
    <name type="scientific">Noviherbaspirillum galbum</name>
    <dbReference type="NCBI Taxonomy" id="2709383"/>
    <lineage>
        <taxon>Bacteria</taxon>
        <taxon>Pseudomonadati</taxon>
        <taxon>Pseudomonadota</taxon>
        <taxon>Betaproteobacteria</taxon>
        <taxon>Burkholderiales</taxon>
        <taxon>Oxalobacteraceae</taxon>
        <taxon>Noviherbaspirillum</taxon>
    </lineage>
</organism>